<dbReference type="Pfam" id="PF12697">
    <property type="entry name" value="Abhydrolase_6"/>
    <property type="match status" value="1"/>
</dbReference>
<dbReference type="InterPro" id="IPR000073">
    <property type="entry name" value="AB_hydrolase_1"/>
</dbReference>
<comment type="caution">
    <text evidence="3">The sequence shown here is derived from an EMBL/GenBank/DDBJ whole genome shotgun (WGS) entry which is preliminary data.</text>
</comment>
<dbReference type="EMBL" id="JANTOO010000014">
    <property type="protein sequence ID" value="MCS1397220.1"/>
    <property type="molecule type" value="Genomic_DNA"/>
</dbReference>
<evidence type="ECO:0000259" key="2">
    <source>
        <dbReference type="Pfam" id="PF12697"/>
    </source>
</evidence>
<evidence type="ECO:0000256" key="1">
    <source>
        <dbReference type="SAM" id="Phobius"/>
    </source>
</evidence>
<dbReference type="Gene3D" id="3.40.50.1820">
    <property type="entry name" value="alpha/beta hydrolase"/>
    <property type="match status" value="1"/>
</dbReference>
<dbReference type="PANTHER" id="PTHR43798">
    <property type="entry name" value="MONOACYLGLYCEROL LIPASE"/>
    <property type="match status" value="1"/>
</dbReference>
<evidence type="ECO:0000313" key="4">
    <source>
        <dbReference type="Proteomes" id="UP001525021"/>
    </source>
</evidence>
<dbReference type="SUPFAM" id="SSF53474">
    <property type="entry name" value="alpha/beta-Hydrolases"/>
    <property type="match status" value="1"/>
</dbReference>
<keyword evidence="1" id="KW-1133">Transmembrane helix</keyword>
<reference evidence="3 4" key="1">
    <citation type="submission" date="2022-08" db="EMBL/GenBank/DDBJ databases">
        <title>Lysinibacillus sequencing.</title>
        <authorList>
            <person name="Dunlap C."/>
        </authorList>
    </citation>
    <scope>NUCLEOTIDE SEQUENCE [LARGE SCALE GENOMIC DNA]</scope>
    <source>
        <strain evidence="3 4">PB211</strain>
    </source>
</reference>
<feature type="domain" description="AB hydrolase-1" evidence="2">
    <location>
        <begin position="16"/>
        <end position="230"/>
    </location>
</feature>
<proteinExistence type="predicted"/>
<organism evidence="3 4">
    <name type="scientific">Lysinibacillus pinottii</name>
    <dbReference type="NCBI Taxonomy" id="2973932"/>
    <lineage>
        <taxon>Bacteria</taxon>
        <taxon>Bacillati</taxon>
        <taxon>Bacillota</taxon>
        <taxon>Bacilli</taxon>
        <taxon>Bacillales</taxon>
        <taxon>Bacillaceae</taxon>
        <taxon>Lysinibacillus</taxon>
    </lineage>
</organism>
<dbReference type="Proteomes" id="UP001525021">
    <property type="component" value="Unassembled WGS sequence"/>
</dbReference>
<dbReference type="GO" id="GO:0016787">
    <property type="term" value="F:hydrolase activity"/>
    <property type="evidence" value="ECO:0007669"/>
    <property type="project" value="UniProtKB-KW"/>
</dbReference>
<name>A0ABT2DQP4_9BACI</name>
<dbReference type="InterPro" id="IPR050266">
    <property type="entry name" value="AB_hydrolase_sf"/>
</dbReference>
<evidence type="ECO:0000313" key="3">
    <source>
        <dbReference type="EMBL" id="MCS1397220.1"/>
    </source>
</evidence>
<accession>A0ABT2DQP4</accession>
<gene>
    <name evidence="3" type="ORF">NXZ79_14405</name>
</gene>
<sequence>MQYKEYGDISGPVMMFLHGGGVGGWMWEQQIQYFFNYHCVVPELMSNHPFSIEQCAQHLVQLLEEKGNGKQIIVIGFSLGAQIAIQMLSIKPSLIHFSIINSALVIPSPTTAWMIRPLLRFSFPLIKNKTFAKLQAKTLYIDDRYFNDYYHDSSKMTYDTLIQVLQENMTFSIPHNFHNAQGNILITVGNQEKKIMKKSAQALVQSHPNAKGVILNNIGHGVSFAQPAFFNCFVANWIKEGQLPVGTVIQ</sequence>
<protein>
    <submittedName>
        <fullName evidence="3">Alpha/beta hydrolase</fullName>
    </submittedName>
</protein>
<keyword evidence="1" id="KW-0812">Transmembrane</keyword>
<keyword evidence="3" id="KW-0378">Hydrolase</keyword>
<dbReference type="InterPro" id="IPR029058">
    <property type="entry name" value="AB_hydrolase_fold"/>
</dbReference>
<feature type="transmembrane region" description="Helical" evidence="1">
    <location>
        <begin position="95"/>
        <end position="115"/>
    </location>
</feature>
<keyword evidence="4" id="KW-1185">Reference proteome</keyword>
<dbReference type="RefSeq" id="WP_036162048.1">
    <property type="nucleotide sequence ID" value="NZ_JANTOO010000014.1"/>
</dbReference>
<keyword evidence="1" id="KW-0472">Membrane</keyword>